<feature type="transmembrane region" description="Helical" evidence="9">
    <location>
        <begin position="86"/>
        <end position="106"/>
    </location>
</feature>
<keyword evidence="6" id="KW-0902">Two-component regulatory system</keyword>
<dbReference type="EC" id="2.7.13.3" evidence="2"/>
<comment type="caution">
    <text evidence="12">The sequence shown here is derived from an EMBL/GenBank/DDBJ whole genome shotgun (WGS) entry which is preliminary data.</text>
</comment>
<evidence type="ECO:0000256" key="8">
    <source>
        <dbReference type="SAM" id="MobiDB-lite"/>
    </source>
</evidence>
<keyword evidence="13" id="KW-1185">Reference proteome</keyword>
<dbReference type="InterPro" id="IPR000014">
    <property type="entry name" value="PAS"/>
</dbReference>
<feature type="transmembrane region" description="Helical" evidence="9">
    <location>
        <begin position="279"/>
        <end position="300"/>
    </location>
</feature>
<dbReference type="PANTHER" id="PTHR43711">
    <property type="entry name" value="TWO-COMPONENT HISTIDINE KINASE"/>
    <property type="match status" value="1"/>
</dbReference>
<evidence type="ECO:0000259" key="10">
    <source>
        <dbReference type="PROSITE" id="PS50109"/>
    </source>
</evidence>
<evidence type="ECO:0000256" key="4">
    <source>
        <dbReference type="ARBA" id="ARBA00022679"/>
    </source>
</evidence>
<protein>
    <recommendedName>
        <fullName evidence="2">histidine kinase</fullName>
        <ecNumber evidence="2">2.7.13.3</ecNumber>
    </recommendedName>
</protein>
<evidence type="ECO:0000256" key="1">
    <source>
        <dbReference type="ARBA" id="ARBA00000085"/>
    </source>
</evidence>
<dbReference type="PATRIC" id="fig|1238182.3.peg.1944"/>
<dbReference type="Pfam" id="PF00512">
    <property type="entry name" value="HisKA"/>
    <property type="match status" value="1"/>
</dbReference>
<evidence type="ECO:0000256" key="3">
    <source>
        <dbReference type="ARBA" id="ARBA00022553"/>
    </source>
</evidence>
<dbReference type="PROSITE" id="PS50112">
    <property type="entry name" value="PAS"/>
    <property type="match status" value="1"/>
</dbReference>
<evidence type="ECO:0000313" key="13">
    <source>
        <dbReference type="Proteomes" id="UP000009881"/>
    </source>
</evidence>
<feature type="transmembrane region" description="Helical" evidence="9">
    <location>
        <begin position="43"/>
        <end position="65"/>
    </location>
</feature>
<feature type="transmembrane region" description="Helical" evidence="9">
    <location>
        <begin position="228"/>
        <end position="259"/>
    </location>
</feature>
<evidence type="ECO:0000313" key="12">
    <source>
        <dbReference type="EMBL" id="EKV30945.1"/>
    </source>
</evidence>
<dbReference type="InterPro" id="IPR004358">
    <property type="entry name" value="Sig_transdc_His_kin-like_C"/>
</dbReference>
<dbReference type="NCBIfam" id="TIGR00229">
    <property type="entry name" value="sensory_box"/>
    <property type="match status" value="1"/>
</dbReference>
<feature type="transmembrane region" description="Helical" evidence="9">
    <location>
        <begin position="126"/>
        <end position="152"/>
    </location>
</feature>
<dbReference type="Proteomes" id="UP000009881">
    <property type="component" value="Unassembled WGS sequence"/>
</dbReference>
<feature type="domain" description="PAS" evidence="11">
    <location>
        <begin position="331"/>
        <end position="372"/>
    </location>
</feature>
<keyword evidence="9" id="KW-1133">Transmembrane helix</keyword>
<dbReference type="EMBL" id="ANHY01000007">
    <property type="protein sequence ID" value="EKV30945.1"/>
    <property type="molecule type" value="Genomic_DNA"/>
</dbReference>
<feature type="transmembrane region" description="Helical" evidence="9">
    <location>
        <begin position="196"/>
        <end position="216"/>
    </location>
</feature>
<dbReference type="SMART" id="SM00387">
    <property type="entry name" value="HATPase_c"/>
    <property type="match status" value="1"/>
</dbReference>
<dbReference type="Pfam" id="PF00989">
    <property type="entry name" value="PAS"/>
    <property type="match status" value="1"/>
</dbReference>
<feature type="coiled-coil region" evidence="7">
    <location>
        <begin position="443"/>
        <end position="481"/>
    </location>
</feature>
<dbReference type="InterPro" id="IPR005467">
    <property type="entry name" value="His_kinase_dom"/>
</dbReference>
<evidence type="ECO:0000256" key="5">
    <source>
        <dbReference type="ARBA" id="ARBA00022777"/>
    </source>
</evidence>
<name>K9GY64_9PROT</name>
<dbReference type="eggNOG" id="COG5002">
    <property type="taxonomic scope" value="Bacteria"/>
</dbReference>
<dbReference type="SUPFAM" id="SSF55785">
    <property type="entry name" value="PYP-like sensor domain (PAS domain)"/>
    <property type="match status" value="1"/>
</dbReference>
<dbReference type="CDD" id="cd00130">
    <property type="entry name" value="PAS"/>
    <property type="match status" value="1"/>
</dbReference>
<evidence type="ECO:0000256" key="6">
    <source>
        <dbReference type="ARBA" id="ARBA00023012"/>
    </source>
</evidence>
<feature type="domain" description="Histidine kinase" evidence="10">
    <location>
        <begin position="495"/>
        <end position="721"/>
    </location>
</feature>
<evidence type="ECO:0000256" key="2">
    <source>
        <dbReference type="ARBA" id="ARBA00012438"/>
    </source>
</evidence>
<dbReference type="SMART" id="SM00091">
    <property type="entry name" value="PAS"/>
    <property type="match status" value="1"/>
</dbReference>
<dbReference type="SMART" id="SM00388">
    <property type="entry name" value="HisKA"/>
    <property type="match status" value="1"/>
</dbReference>
<dbReference type="AlphaFoldDB" id="K9GY64"/>
<keyword evidence="3" id="KW-0597">Phosphoprotein</keyword>
<dbReference type="Gene3D" id="3.30.450.20">
    <property type="entry name" value="PAS domain"/>
    <property type="match status" value="1"/>
</dbReference>
<dbReference type="CDD" id="cd00082">
    <property type="entry name" value="HisKA"/>
    <property type="match status" value="1"/>
</dbReference>
<keyword evidence="5" id="KW-0418">Kinase</keyword>
<dbReference type="InterPro" id="IPR050736">
    <property type="entry name" value="Sensor_HK_Regulatory"/>
</dbReference>
<sequence>MEQGHRATLVRLAFVNAGIAAACVLAARLVASLPVVEAAPAAAASPLVMAPAAAIVLAAVLVGGWRALAGAAAGALAAGLAARPEAPALAAALAAGVLFAAGWSAVYTRYAVSDCLTDLALTVRGAGVLLALTVGTFTIWTATLASLADIIVTGASRAHEAFEAALIGWAVPVAVVSAVLLPPVLLATRGGWPGGRAAACRGAVWLAVAGVTLLLFRGEPGHQELAEVLPFLVLPMLITIGAVNAPAAAVGVAIVAVVATTVTLSGQTAWGAVEAPADLGALAVMLAACAVTALPFAALMGERRAAVKALEAANQDLETRVAFRTAEARGNERRLRQILDGSPAGVCVTRPGGDLVYANLAFRSLFGVGPEERPEGLDVTTLFAEPDDRRALLDRLARDGIATGLEMRYRYRGRVGWALEHAAMVTFEGEPAVLAWIVDITDRKAAEAELEDARLRLAAHRDELAREVAERTEALARAKEAAEAANAAKSDFLANMSHELRTPLNAILGFSQLIETDLAAGTITAEAARSRDAEYAANIQRAGAHLLAVINDILDMAQIDAGRLELADERVDLAGCIDRAVALTEPGPGVSAPRVELDLPPRLPALLADRRRVEQMLVKLVSNGRRFTAATGTVTVRAGRRGDGVVTVSVADTGIGMNPDDIRRALTPFQQVHGGLGRPYDGTGLGLPLVRALIDLHGGTLEIDSAPGRGTRATITFPPARVLQPHAVPEPDAGAGTDEAALRA</sequence>
<keyword evidence="9" id="KW-0472">Membrane</keyword>
<comment type="catalytic activity">
    <reaction evidence="1">
        <text>ATP + protein L-histidine = ADP + protein N-phospho-L-histidine.</text>
        <dbReference type="EC" id="2.7.13.3"/>
    </reaction>
</comment>
<dbReference type="Gene3D" id="3.30.565.10">
    <property type="entry name" value="Histidine kinase-like ATPase, C-terminal domain"/>
    <property type="match status" value="1"/>
</dbReference>
<keyword evidence="9" id="KW-0812">Transmembrane</keyword>
<dbReference type="GO" id="GO:0000155">
    <property type="term" value="F:phosphorelay sensor kinase activity"/>
    <property type="evidence" value="ECO:0007669"/>
    <property type="project" value="InterPro"/>
</dbReference>
<dbReference type="PROSITE" id="PS51257">
    <property type="entry name" value="PROKAR_LIPOPROTEIN"/>
    <property type="match status" value="1"/>
</dbReference>
<dbReference type="SUPFAM" id="SSF55874">
    <property type="entry name" value="ATPase domain of HSP90 chaperone/DNA topoisomerase II/histidine kinase"/>
    <property type="match status" value="1"/>
</dbReference>
<dbReference type="Gene3D" id="1.10.287.130">
    <property type="match status" value="1"/>
</dbReference>
<evidence type="ECO:0000256" key="7">
    <source>
        <dbReference type="SAM" id="Coils"/>
    </source>
</evidence>
<dbReference type="InterPro" id="IPR003594">
    <property type="entry name" value="HATPase_dom"/>
</dbReference>
<reference evidence="12 13" key="1">
    <citation type="journal article" date="2013" name="Genome Announc.">
        <title>Draft Genome Sequence of an Alphaproteobacterium, Caenispirillum salinarum AK4(T), Isolated from a Solar Saltern.</title>
        <authorList>
            <person name="Khatri I."/>
            <person name="Singh A."/>
            <person name="Korpole S."/>
            <person name="Pinnaka A.K."/>
            <person name="Subramanian S."/>
        </authorList>
    </citation>
    <scope>NUCLEOTIDE SEQUENCE [LARGE SCALE GENOMIC DNA]</scope>
    <source>
        <strain evidence="12 13">AK4</strain>
    </source>
</reference>
<keyword evidence="7" id="KW-0175">Coiled coil</keyword>
<dbReference type="PROSITE" id="PS50109">
    <property type="entry name" value="HIS_KIN"/>
    <property type="match status" value="1"/>
</dbReference>
<proteinExistence type="predicted"/>
<evidence type="ECO:0000256" key="9">
    <source>
        <dbReference type="SAM" id="Phobius"/>
    </source>
</evidence>
<dbReference type="GO" id="GO:0006355">
    <property type="term" value="P:regulation of DNA-templated transcription"/>
    <property type="evidence" value="ECO:0007669"/>
    <property type="project" value="InterPro"/>
</dbReference>
<organism evidence="12 13">
    <name type="scientific">Caenispirillum salinarum AK4</name>
    <dbReference type="NCBI Taxonomy" id="1238182"/>
    <lineage>
        <taxon>Bacteria</taxon>
        <taxon>Pseudomonadati</taxon>
        <taxon>Pseudomonadota</taxon>
        <taxon>Alphaproteobacteria</taxon>
        <taxon>Rhodospirillales</taxon>
        <taxon>Novispirillaceae</taxon>
        <taxon>Caenispirillum</taxon>
    </lineage>
</organism>
<dbReference type="InterPro" id="IPR035965">
    <property type="entry name" value="PAS-like_dom_sf"/>
</dbReference>
<dbReference type="PANTHER" id="PTHR43711:SF26">
    <property type="entry name" value="SENSOR HISTIDINE KINASE RCSC"/>
    <property type="match status" value="1"/>
</dbReference>
<dbReference type="InterPro" id="IPR003661">
    <property type="entry name" value="HisK_dim/P_dom"/>
</dbReference>
<dbReference type="InterPro" id="IPR036097">
    <property type="entry name" value="HisK_dim/P_sf"/>
</dbReference>
<evidence type="ECO:0000259" key="11">
    <source>
        <dbReference type="PROSITE" id="PS50112"/>
    </source>
</evidence>
<gene>
    <name evidence="12" type="ORF">C882_4282</name>
</gene>
<dbReference type="SUPFAM" id="SSF47384">
    <property type="entry name" value="Homodimeric domain of signal transducing histidine kinase"/>
    <property type="match status" value="1"/>
</dbReference>
<dbReference type="InterPro" id="IPR036890">
    <property type="entry name" value="HATPase_C_sf"/>
</dbReference>
<dbReference type="PRINTS" id="PR00344">
    <property type="entry name" value="BCTRLSENSOR"/>
</dbReference>
<dbReference type="Pfam" id="PF02518">
    <property type="entry name" value="HATPase_c"/>
    <property type="match status" value="1"/>
</dbReference>
<keyword evidence="4" id="KW-0808">Transferase</keyword>
<feature type="transmembrane region" description="Helical" evidence="9">
    <location>
        <begin position="12"/>
        <end position="31"/>
    </location>
</feature>
<dbReference type="STRING" id="1238182.C882_4282"/>
<accession>K9GY64</accession>
<feature type="region of interest" description="Disordered" evidence="8">
    <location>
        <begin position="724"/>
        <end position="744"/>
    </location>
</feature>
<dbReference type="InterPro" id="IPR013767">
    <property type="entry name" value="PAS_fold"/>
</dbReference>
<feature type="transmembrane region" description="Helical" evidence="9">
    <location>
        <begin position="164"/>
        <end position="184"/>
    </location>
</feature>